<evidence type="ECO:0000313" key="10">
    <source>
        <dbReference type="Proteomes" id="UP001287356"/>
    </source>
</evidence>
<reference evidence="9" key="2">
    <citation type="submission" date="2023-06" db="EMBL/GenBank/DDBJ databases">
        <authorList>
            <consortium name="Lawrence Berkeley National Laboratory"/>
            <person name="Haridas S."/>
            <person name="Hensen N."/>
            <person name="Bonometti L."/>
            <person name="Westerberg I."/>
            <person name="Brannstrom I.O."/>
            <person name="Guillou S."/>
            <person name="Cros-Aarteil S."/>
            <person name="Calhoun S."/>
            <person name="Kuo A."/>
            <person name="Mondo S."/>
            <person name="Pangilinan J."/>
            <person name="Riley R."/>
            <person name="Labutti K."/>
            <person name="Andreopoulos B."/>
            <person name="Lipzen A."/>
            <person name="Chen C."/>
            <person name="Yanf M."/>
            <person name="Daum C."/>
            <person name="Ng V."/>
            <person name="Clum A."/>
            <person name="Steindorff A."/>
            <person name="Ohm R."/>
            <person name="Martin F."/>
            <person name="Silar P."/>
            <person name="Natvig D."/>
            <person name="Lalanne C."/>
            <person name="Gautier V."/>
            <person name="Ament-Velasquez S.L."/>
            <person name="Kruys A."/>
            <person name="Hutchinson M.I."/>
            <person name="Powell A.J."/>
            <person name="Barry K."/>
            <person name="Miller A.N."/>
            <person name="Grigoriev I.V."/>
            <person name="Debuchy R."/>
            <person name="Gladieux P."/>
            <person name="Thoren M.H."/>
            <person name="Johannesson H."/>
        </authorList>
    </citation>
    <scope>NUCLEOTIDE SEQUENCE</scope>
    <source>
        <strain evidence="9">CBS 958.72</strain>
    </source>
</reference>
<proteinExistence type="predicted"/>
<keyword evidence="5" id="KW-0804">Transcription</keyword>
<feature type="domain" description="Zn(2)-C6 fungal-type" evidence="8">
    <location>
        <begin position="31"/>
        <end position="62"/>
    </location>
</feature>
<accession>A0AAE0NCS2</accession>
<dbReference type="SUPFAM" id="SSF57701">
    <property type="entry name" value="Zn2/Cys6 DNA-binding domain"/>
    <property type="match status" value="1"/>
</dbReference>
<organism evidence="9 10">
    <name type="scientific">Lasiosphaeria ovina</name>
    <dbReference type="NCBI Taxonomy" id="92902"/>
    <lineage>
        <taxon>Eukaryota</taxon>
        <taxon>Fungi</taxon>
        <taxon>Dikarya</taxon>
        <taxon>Ascomycota</taxon>
        <taxon>Pezizomycotina</taxon>
        <taxon>Sordariomycetes</taxon>
        <taxon>Sordariomycetidae</taxon>
        <taxon>Sordariales</taxon>
        <taxon>Lasiosphaeriaceae</taxon>
        <taxon>Lasiosphaeria</taxon>
    </lineage>
</organism>
<dbReference type="GO" id="GO:0000978">
    <property type="term" value="F:RNA polymerase II cis-regulatory region sequence-specific DNA binding"/>
    <property type="evidence" value="ECO:0007669"/>
    <property type="project" value="TreeGrafter"/>
</dbReference>
<evidence type="ECO:0000313" key="9">
    <source>
        <dbReference type="EMBL" id="KAK3378628.1"/>
    </source>
</evidence>
<dbReference type="SMART" id="SM00066">
    <property type="entry name" value="GAL4"/>
    <property type="match status" value="1"/>
</dbReference>
<evidence type="ECO:0000256" key="3">
    <source>
        <dbReference type="ARBA" id="ARBA00023015"/>
    </source>
</evidence>
<gene>
    <name evidence="9" type="ORF">B0T24DRAFT_135942</name>
</gene>
<dbReference type="Pfam" id="PF00172">
    <property type="entry name" value="Zn_clus"/>
    <property type="match status" value="1"/>
</dbReference>
<evidence type="ECO:0000256" key="5">
    <source>
        <dbReference type="ARBA" id="ARBA00023163"/>
    </source>
</evidence>
<dbReference type="CDD" id="cd00067">
    <property type="entry name" value="GAL4"/>
    <property type="match status" value="1"/>
</dbReference>
<dbReference type="PROSITE" id="PS50048">
    <property type="entry name" value="ZN2_CY6_FUNGAL_2"/>
    <property type="match status" value="1"/>
</dbReference>
<feature type="region of interest" description="Disordered" evidence="7">
    <location>
        <begin position="1"/>
        <end position="24"/>
    </location>
</feature>
<evidence type="ECO:0000256" key="6">
    <source>
        <dbReference type="ARBA" id="ARBA00023242"/>
    </source>
</evidence>
<evidence type="ECO:0000259" key="8">
    <source>
        <dbReference type="PROSITE" id="PS50048"/>
    </source>
</evidence>
<dbReference type="AlphaFoldDB" id="A0AAE0NCS2"/>
<keyword evidence="6" id="KW-0539">Nucleus</keyword>
<dbReference type="PANTHER" id="PTHR31944">
    <property type="entry name" value="HEME-RESPONSIVE ZINC FINGER TRANSCRIPTION FACTOR HAP1"/>
    <property type="match status" value="1"/>
</dbReference>
<dbReference type="PANTHER" id="PTHR31944:SF130">
    <property type="entry name" value="ZN(II)2CYS6 TRANSCRIPTION FACTO (EUROFUNG)"/>
    <property type="match status" value="1"/>
</dbReference>
<name>A0AAE0NCS2_9PEZI</name>
<reference evidence="9" key="1">
    <citation type="journal article" date="2023" name="Mol. Phylogenet. Evol.">
        <title>Genome-scale phylogeny and comparative genomics of the fungal order Sordariales.</title>
        <authorList>
            <person name="Hensen N."/>
            <person name="Bonometti L."/>
            <person name="Westerberg I."/>
            <person name="Brannstrom I.O."/>
            <person name="Guillou S."/>
            <person name="Cros-Aarteil S."/>
            <person name="Calhoun S."/>
            <person name="Haridas S."/>
            <person name="Kuo A."/>
            <person name="Mondo S."/>
            <person name="Pangilinan J."/>
            <person name="Riley R."/>
            <person name="LaButti K."/>
            <person name="Andreopoulos B."/>
            <person name="Lipzen A."/>
            <person name="Chen C."/>
            <person name="Yan M."/>
            <person name="Daum C."/>
            <person name="Ng V."/>
            <person name="Clum A."/>
            <person name="Steindorff A."/>
            <person name="Ohm R.A."/>
            <person name="Martin F."/>
            <person name="Silar P."/>
            <person name="Natvig D.O."/>
            <person name="Lalanne C."/>
            <person name="Gautier V."/>
            <person name="Ament-Velasquez S.L."/>
            <person name="Kruys A."/>
            <person name="Hutchinson M.I."/>
            <person name="Powell A.J."/>
            <person name="Barry K."/>
            <person name="Miller A.N."/>
            <person name="Grigoriev I.V."/>
            <person name="Debuchy R."/>
            <person name="Gladieux P."/>
            <person name="Hiltunen Thoren M."/>
            <person name="Johannesson H."/>
        </authorList>
    </citation>
    <scope>NUCLEOTIDE SEQUENCE</scope>
    <source>
        <strain evidence="9">CBS 958.72</strain>
    </source>
</reference>
<dbReference type="GO" id="GO:0008270">
    <property type="term" value="F:zinc ion binding"/>
    <property type="evidence" value="ECO:0007669"/>
    <property type="project" value="InterPro"/>
</dbReference>
<dbReference type="InterPro" id="IPR036864">
    <property type="entry name" value="Zn2-C6_fun-type_DNA-bd_sf"/>
</dbReference>
<dbReference type="GO" id="GO:0005634">
    <property type="term" value="C:nucleus"/>
    <property type="evidence" value="ECO:0007669"/>
    <property type="project" value="TreeGrafter"/>
</dbReference>
<dbReference type="EMBL" id="JAULSN010000002">
    <property type="protein sequence ID" value="KAK3378628.1"/>
    <property type="molecule type" value="Genomic_DNA"/>
</dbReference>
<keyword evidence="3" id="KW-0805">Transcription regulation</keyword>
<feature type="region of interest" description="Disordered" evidence="7">
    <location>
        <begin position="408"/>
        <end position="439"/>
    </location>
</feature>
<evidence type="ECO:0000256" key="7">
    <source>
        <dbReference type="SAM" id="MobiDB-lite"/>
    </source>
</evidence>
<evidence type="ECO:0000256" key="1">
    <source>
        <dbReference type="ARBA" id="ARBA00022723"/>
    </source>
</evidence>
<dbReference type="GO" id="GO:0001228">
    <property type="term" value="F:DNA-binding transcription activator activity, RNA polymerase II-specific"/>
    <property type="evidence" value="ECO:0007669"/>
    <property type="project" value="TreeGrafter"/>
</dbReference>
<comment type="caution">
    <text evidence="9">The sequence shown here is derived from an EMBL/GenBank/DDBJ whole genome shotgun (WGS) entry which is preliminary data.</text>
</comment>
<sequence>MSEAANEASAARPQRPLSSGGQARRNRMRLSCGECRAKKLGCDRNLPCQRCVRSGRPELCSFGAGTRQPLRAASTTTPDHSQADHNTALIQELRVEVAELRALVLSNPSLAETATPLLRDAGTADSGQTLLPDELDEEQSPAAPVHGDSGNAELLDLKDRCPPGYYSQHTLFRSFDEIPQLFPFIKEAADECFRPRGVSLKKIKATCTTYTGGPDAATLEALLPPQDATDALVAFYLAHLEHVHRIVHVPSFKSLYASFWPAPGSPGRPPHPALTVLVLCMLSIAAVCAPDTSPAHRASAPKWAHAADAWISQRGAKAKCRKQLVYFQIACLVYLAKRANAMRKKRFWNQTGALVQDAVLHRLHCGPPKTDAPYLREMKRRVWAALRELDLQNAFEYGLPTLLHSLDGGGPAPAPAPANLDDDEFGQASETLPEPMPDGNYTRASYQALSARSWALRLDISRRLFAGAAGVALPYDEVLRYTREVTQALDALPTWPAASSSSTDETKPTSDNNMPLLVSALLQFQLKEALLALHRPHLARGSRSRRSGFSSLSEVLCYHTARDVLVLNVRLAEAGVQALALVREDLLVAALALVRIGVGQPGPVAGTCCVSCWFCWVLRPSNNTNLTLAAMNAASTVALLEQCLPLTEDRYLRCLFGEPWGPLTMCGALVLLKVHLGSLTRPAAKAYCAQRFLDLHYRHFARQQEQQVPPDAVVLVSASLDGGVEAAPAGANQLTTPSSASVYAPADRWLESWYPDLDVDSLDIDMDWDGAGWELPLWYSPDGDHRLGQANVYP</sequence>
<dbReference type="InterPro" id="IPR001138">
    <property type="entry name" value="Zn2Cys6_DnaBD"/>
</dbReference>
<dbReference type="Proteomes" id="UP001287356">
    <property type="component" value="Unassembled WGS sequence"/>
</dbReference>
<dbReference type="Gene3D" id="4.10.240.10">
    <property type="entry name" value="Zn(2)-C6 fungal-type DNA-binding domain"/>
    <property type="match status" value="1"/>
</dbReference>
<keyword evidence="2" id="KW-0862">Zinc</keyword>
<keyword evidence="1" id="KW-0479">Metal-binding</keyword>
<evidence type="ECO:0000256" key="4">
    <source>
        <dbReference type="ARBA" id="ARBA00023125"/>
    </source>
</evidence>
<dbReference type="InterPro" id="IPR051430">
    <property type="entry name" value="Fungal_TF_Env_Response"/>
</dbReference>
<dbReference type="PROSITE" id="PS00463">
    <property type="entry name" value="ZN2_CY6_FUNGAL_1"/>
    <property type="match status" value="1"/>
</dbReference>
<protein>
    <recommendedName>
        <fullName evidence="8">Zn(2)-C6 fungal-type domain-containing protein</fullName>
    </recommendedName>
</protein>
<keyword evidence="10" id="KW-1185">Reference proteome</keyword>
<dbReference type="CDD" id="cd12148">
    <property type="entry name" value="fungal_TF_MHR"/>
    <property type="match status" value="1"/>
</dbReference>
<keyword evidence="4" id="KW-0238">DNA-binding</keyword>
<evidence type="ECO:0000256" key="2">
    <source>
        <dbReference type="ARBA" id="ARBA00022833"/>
    </source>
</evidence>